<reference evidence="4 5" key="1">
    <citation type="journal article" date="2023" name="Elife">
        <title>Identification of key yeast species and microbe-microbe interactions impacting larval growth of Drosophila in the wild.</title>
        <authorList>
            <person name="Mure A."/>
            <person name="Sugiura Y."/>
            <person name="Maeda R."/>
            <person name="Honda K."/>
            <person name="Sakurai N."/>
            <person name="Takahashi Y."/>
            <person name="Watada M."/>
            <person name="Katoh T."/>
            <person name="Gotoh A."/>
            <person name="Gotoh Y."/>
            <person name="Taniguchi I."/>
            <person name="Nakamura K."/>
            <person name="Hayashi T."/>
            <person name="Katayama T."/>
            <person name="Uemura T."/>
            <person name="Hattori Y."/>
        </authorList>
    </citation>
    <scope>NUCLEOTIDE SEQUENCE [LARGE SCALE GENOMIC DNA]</scope>
    <source>
        <strain evidence="4 5">PK-24</strain>
    </source>
</reference>
<keyword evidence="2" id="KW-1133">Transmembrane helix</keyword>
<protein>
    <recommendedName>
        <fullName evidence="3">FHA domain-containing protein</fullName>
    </recommendedName>
</protein>
<sequence length="334" mass="38618">MEFQTKVLNLKRTRVVPSQSQRDVIFIGSKIDGTVNKNNYYIIDHKAVSPKHISIYRRSNRKELLFINHSNKGFYVVNVIEHSVTLIDEVTDSIEVKNGDIIIFNENKNGELSFEEIMKQCELALIFLTDYQNDLYMRATCDNISGNFKNLQDIKKYLLEDFDVELDDAVHSYDEHFIRLDNIIKSELNNNSNPLPKVSSRASTPPKSITKVSLKKVETIIIDPTPNTPPSPITNNNNNENCPIIEEQMRQLTVIKNKRKRLFSEVINANNMIIDSKTSDSLIKTLTDEIFNKNETIKELEDEIDRRKRSKRPRYAFVAGFFSFIFYAVLSGKK</sequence>
<dbReference type="InterPro" id="IPR008984">
    <property type="entry name" value="SMAD_FHA_dom_sf"/>
</dbReference>
<gene>
    <name evidence="4" type="ORF">DAPK24_053610</name>
</gene>
<keyword evidence="2" id="KW-0472">Membrane</keyword>
<keyword evidence="1" id="KW-0175">Coiled coil</keyword>
<feature type="domain" description="FHA" evidence="3">
    <location>
        <begin position="27"/>
        <end position="104"/>
    </location>
</feature>
<evidence type="ECO:0000259" key="3">
    <source>
        <dbReference type="Pfam" id="PF00498"/>
    </source>
</evidence>
<keyword evidence="2" id="KW-0812">Transmembrane</keyword>
<evidence type="ECO:0000256" key="2">
    <source>
        <dbReference type="SAM" id="Phobius"/>
    </source>
</evidence>
<name>A0AAV5RDG0_PICKL</name>
<dbReference type="Pfam" id="PF00498">
    <property type="entry name" value="FHA"/>
    <property type="match status" value="1"/>
</dbReference>
<comment type="caution">
    <text evidence="4">The sequence shown here is derived from an EMBL/GenBank/DDBJ whole genome shotgun (WGS) entry which is preliminary data.</text>
</comment>
<accession>A0AAV5RDG0</accession>
<dbReference type="EMBL" id="BTGB01000009">
    <property type="protein sequence ID" value="GMM48763.1"/>
    <property type="molecule type" value="Genomic_DNA"/>
</dbReference>
<dbReference type="AlphaFoldDB" id="A0AAV5RDG0"/>
<evidence type="ECO:0000313" key="5">
    <source>
        <dbReference type="Proteomes" id="UP001378960"/>
    </source>
</evidence>
<organism evidence="4 5">
    <name type="scientific">Pichia kluyveri</name>
    <name type="common">Yeast</name>
    <dbReference type="NCBI Taxonomy" id="36015"/>
    <lineage>
        <taxon>Eukaryota</taxon>
        <taxon>Fungi</taxon>
        <taxon>Dikarya</taxon>
        <taxon>Ascomycota</taxon>
        <taxon>Saccharomycotina</taxon>
        <taxon>Pichiomycetes</taxon>
        <taxon>Pichiales</taxon>
        <taxon>Pichiaceae</taxon>
        <taxon>Pichia</taxon>
    </lineage>
</organism>
<dbReference type="Proteomes" id="UP001378960">
    <property type="component" value="Unassembled WGS sequence"/>
</dbReference>
<dbReference type="InterPro" id="IPR000253">
    <property type="entry name" value="FHA_dom"/>
</dbReference>
<feature type="coiled-coil region" evidence="1">
    <location>
        <begin position="283"/>
        <end position="310"/>
    </location>
</feature>
<proteinExistence type="predicted"/>
<keyword evidence="5" id="KW-1185">Reference proteome</keyword>
<evidence type="ECO:0000256" key="1">
    <source>
        <dbReference type="SAM" id="Coils"/>
    </source>
</evidence>
<dbReference type="SUPFAM" id="SSF49879">
    <property type="entry name" value="SMAD/FHA domain"/>
    <property type="match status" value="1"/>
</dbReference>
<feature type="transmembrane region" description="Helical" evidence="2">
    <location>
        <begin position="315"/>
        <end position="332"/>
    </location>
</feature>
<evidence type="ECO:0000313" key="4">
    <source>
        <dbReference type="EMBL" id="GMM48763.1"/>
    </source>
</evidence>